<protein>
    <recommendedName>
        <fullName evidence="3">J domain-containing protein</fullName>
    </recommendedName>
</protein>
<accession>A0ABR2YJ93</accession>
<sequence>MLDNSEAEASRVSGELQEMRMYLEAEGDQESSLFLETLQGMLHHTLLKDAGKLEGMYEQALNRICNQVAGSDWKLTEEGKSAELPDEEPSFSPWDDVMGKNGRASSGAHASTSAPLGSSAGVRDSTFYRVLGLEEKASAAEIKAAYRAKALRLHPDVSDAPDATKRFAELSHAYDVLSNETSRSLYDRFGPEGMKQQAGADSGRGNARQAWDEFKPYKKENKRTKARDATRASVSMDDADSQTADDGLPQFGDVVEYPLRDIEMQDLQDGRTAGVGLVVGRNMDRGDAKKLPPEQLDLCEIEPLRQEEVGSDRWLPDDLGIPSFARLGDLRKLPIADYDGRYDIWVINAPLSEGCGGPELPEEIML</sequence>
<evidence type="ECO:0000256" key="1">
    <source>
        <dbReference type="ARBA" id="ARBA00023186"/>
    </source>
</evidence>
<dbReference type="PANTHER" id="PTHR43096">
    <property type="entry name" value="DNAJ HOMOLOG 1, MITOCHONDRIAL-RELATED"/>
    <property type="match status" value="1"/>
</dbReference>
<gene>
    <name evidence="4" type="ORF">WJX75_003297</name>
</gene>
<dbReference type="CDD" id="cd06257">
    <property type="entry name" value="DnaJ"/>
    <property type="match status" value="1"/>
</dbReference>
<dbReference type="SMART" id="SM00271">
    <property type="entry name" value="DnaJ"/>
    <property type="match status" value="1"/>
</dbReference>
<reference evidence="4 5" key="1">
    <citation type="journal article" date="2024" name="Nat. Commun.">
        <title>Phylogenomics reveals the evolutionary origins of lichenization in chlorophyte algae.</title>
        <authorList>
            <person name="Puginier C."/>
            <person name="Libourel C."/>
            <person name="Otte J."/>
            <person name="Skaloud P."/>
            <person name="Haon M."/>
            <person name="Grisel S."/>
            <person name="Petersen M."/>
            <person name="Berrin J.G."/>
            <person name="Delaux P.M."/>
            <person name="Dal Grande F."/>
            <person name="Keller J."/>
        </authorList>
    </citation>
    <scope>NUCLEOTIDE SEQUENCE [LARGE SCALE GENOMIC DNA]</scope>
    <source>
        <strain evidence="4 5">SAG 216-7</strain>
    </source>
</reference>
<name>A0ABR2YJ93_9CHLO</name>
<keyword evidence="1" id="KW-0143">Chaperone</keyword>
<evidence type="ECO:0000313" key="5">
    <source>
        <dbReference type="Proteomes" id="UP001491310"/>
    </source>
</evidence>
<comment type="caution">
    <text evidence="4">The sequence shown here is derived from an EMBL/GenBank/DDBJ whole genome shotgun (WGS) entry which is preliminary data.</text>
</comment>
<evidence type="ECO:0000256" key="2">
    <source>
        <dbReference type="SAM" id="MobiDB-lite"/>
    </source>
</evidence>
<feature type="region of interest" description="Disordered" evidence="2">
    <location>
        <begin position="79"/>
        <end position="119"/>
    </location>
</feature>
<dbReference type="PANTHER" id="PTHR43096:SF52">
    <property type="entry name" value="DNAJ HOMOLOG 1, MITOCHONDRIAL-RELATED"/>
    <property type="match status" value="1"/>
</dbReference>
<proteinExistence type="predicted"/>
<dbReference type="Gene3D" id="1.10.287.110">
    <property type="entry name" value="DnaJ domain"/>
    <property type="match status" value="1"/>
</dbReference>
<dbReference type="PRINTS" id="PR00625">
    <property type="entry name" value="JDOMAIN"/>
</dbReference>
<feature type="region of interest" description="Disordered" evidence="2">
    <location>
        <begin position="192"/>
        <end position="250"/>
    </location>
</feature>
<feature type="compositionally biased region" description="Basic and acidic residues" evidence="2">
    <location>
        <begin position="210"/>
        <end position="219"/>
    </location>
</feature>
<dbReference type="SUPFAM" id="SSF46565">
    <property type="entry name" value="Chaperone J-domain"/>
    <property type="match status" value="1"/>
</dbReference>
<keyword evidence="5" id="KW-1185">Reference proteome</keyword>
<dbReference type="InterPro" id="IPR001623">
    <property type="entry name" value="DnaJ_domain"/>
</dbReference>
<dbReference type="InterPro" id="IPR018253">
    <property type="entry name" value="DnaJ_domain_CS"/>
</dbReference>
<dbReference type="Proteomes" id="UP001491310">
    <property type="component" value="Unassembled WGS sequence"/>
</dbReference>
<dbReference type="Pfam" id="PF00226">
    <property type="entry name" value="DnaJ"/>
    <property type="match status" value="1"/>
</dbReference>
<evidence type="ECO:0000259" key="3">
    <source>
        <dbReference type="PROSITE" id="PS50076"/>
    </source>
</evidence>
<evidence type="ECO:0000313" key="4">
    <source>
        <dbReference type="EMBL" id="KAK9906520.1"/>
    </source>
</evidence>
<dbReference type="EMBL" id="JALJOT010000010">
    <property type="protein sequence ID" value="KAK9906520.1"/>
    <property type="molecule type" value="Genomic_DNA"/>
</dbReference>
<dbReference type="InterPro" id="IPR036869">
    <property type="entry name" value="J_dom_sf"/>
</dbReference>
<dbReference type="PROSITE" id="PS00636">
    <property type="entry name" value="DNAJ_1"/>
    <property type="match status" value="1"/>
</dbReference>
<feature type="domain" description="J" evidence="3">
    <location>
        <begin position="126"/>
        <end position="190"/>
    </location>
</feature>
<dbReference type="PROSITE" id="PS50076">
    <property type="entry name" value="DNAJ_2"/>
    <property type="match status" value="1"/>
</dbReference>
<organism evidence="4 5">
    <name type="scientific">Coccomyxa subellipsoidea</name>
    <dbReference type="NCBI Taxonomy" id="248742"/>
    <lineage>
        <taxon>Eukaryota</taxon>
        <taxon>Viridiplantae</taxon>
        <taxon>Chlorophyta</taxon>
        <taxon>core chlorophytes</taxon>
        <taxon>Trebouxiophyceae</taxon>
        <taxon>Trebouxiophyceae incertae sedis</taxon>
        <taxon>Coccomyxaceae</taxon>
        <taxon>Coccomyxa</taxon>
    </lineage>
</organism>